<feature type="transmembrane region" description="Helical" evidence="5">
    <location>
        <begin position="109"/>
        <end position="127"/>
    </location>
</feature>
<dbReference type="Proteomes" id="UP000553776">
    <property type="component" value="Unassembled WGS sequence"/>
</dbReference>
<comment type="subcellular location">
    <subcellularLocation>
        <location evidence="1">Membrane</location>
        <topology evidence="1">Multi-pass membrane protein</topology>
    </subcellularLocation>
</comment>
<organism evidence="7 8">
    <name type="scientific">Cohnella xylanilytica</name>
    <dbReference type="NCBI Taxonomy" id="557555"/>
    <lineage>
        <taxon>Bacteria</taxon>
        <taxon>Bacillati</taxon>
        <taxon>Bacillota</taxon>
        <taxon>Bacilli</taxon>
        <taxon>Bacillales</taxon>
        <taxon>Paenibacillaceae</taxon>
        <taxon>Cohnella</taxon>
    </lineage>
</organism>
<dbReference type="RefSeq" id="WP_185139335.1">
    <property type="nucleotide sequence ID" value="NZ_JACJVR010000127.1"/>
</dbReference>
<feature type="domain" description="Methylamine utilisation protein MauE" evidence="6">
    <location>
        <begin position="3"/>
        <end position="125"/>
    </location>
</feature>
<accession>A0A841U8Q1</accession>
<sequence length="172" mass="18327">MTISEFLRLGLAIIFAFAGIAKLAGPASFRATMRSFLRRERSVRAASWLVPALEIAAAALLLWPVRWFGEGLTVLLASGFAAVAGIALARKERIECHCFGKAIPQTLGVPTLLLAGMLALSSAYLLYDGSGRSPLKASPADAGAAILIWVGLFAIVALLRAMFRSMRSESHP</sequence>
<dbReference type="AlphaFoldDB" id="A0A841U8Q1"/>
<dbReference type="GO" id="GO:0016020">
    <property type="term" value="C:membrane"/>
    <property type="evidence" value="ECO:0007669"/>
    <property type="project" value="UniProtKB-SubCell"/>
</dbReference>
<dbReference type="InterPro" id="IPR009908">
    <property type="entry name" value="Methylamine_util_MauE"/>
</dbReference>
<evidence type="ECO:0000256" key="1">
    <source>
        <dbReference type="ARBA" id="ARBA00004141"/>
    </source>
</evidence>
<name>A0A841U8Q1_9BACL</name>
<evidence type="ECO:0000313" key="8">
    <source>
        <dbReference type="Proteomes" id="UP000553776"/>
    </source>
</evidence>
<dbReference type="EMBL" id="JACJVR010000127">
    <property type="protein sequence ID" value="MBB6695388.1"/>
    <property type="molecule type" value="Genomic_DNA"/>
</dbReference>
<evidence type="ECO:0000259" key="6">
    <source>
        <dbReference type="Pfam" id="PF07291"/>
    </source>
</evidence>
<keyword evidence="3 5" id="KW-1133">Transmembrane helix</keyword>
<comment type="caution">
    <text evidence="7">The sequence shown here is derived from an EMBL/GenBank/DDBJ whole genome shotgun (WGS) entry which is preliminary data.</text>
</comment>
<evidence type="ECO:0000256" key="4">
    <source>
        <dbReference type="ARBA" id="ARBA00023136"/>
    </source>
</evidence>
<evidence type="ECO:0000256" key="3">
    <source>
        <dbReference type="ARBA" id="ARBA00022989"/>
    </source>
</evidence>
<feature type="transmembrane region" description="Helical" evidence="5">
    <location>
        <begin position="45"/>
        <end position="65"/>
    </location>
</feature>
<keyword evidence="2 5" id="KW-0812">Transmembrane</keyword>
<dbReference type="GO" id="GO:0030416">
    <property type="term" value="P:methylamine metabolic process"/>
    <property type="evidence" value="ECO:0007669"/>
    <property type="project" value="InterPro"/>
</dbReference>
<evidence type="ECO:0000256" key="2">
    <source>
        <dbReference type="ARBA" id="ARBA00022692"/>
    </source>
</evidence>
<gene>
    <name evidence="7" type="ORF">H7B90_28735</name>
</gene>
<reference evidence="7 8" key="1">
    <citation type="submission" date="2020-08" db="EMBL/GenBank/DDBJ databases">
        <title>Cohnella phylogeny.</title>
        <authorList>
            <person name="Dunlap C."/>
        </authorList>
    </citation>
    <scope>NUCLEOTIDE SEQUENCE [LARGE SCALE GENOMIC DNA]</scope>
    <source>
        <strain evidence="7 8">DSM 25239</strain>
    </source>
</reference>
<protein>
    <recommendedName>
        <fullName evidence="6">Methylamine utilisation protein MauE domain-containing protein</fullName>
    </recommendedName>
</protein>
<feature type="transmembrane region" description="Helical" evidence="5">
    <location>
        <begin position="142"/>
        <end position="163"/>
    </location>
</feature>
<proteinExistence type="predicted"/>
<evidence type="ECO:0000313" key="7">
    <source>
        <dbReference type="EMBL" id="MBB6695388.1"/>
    </source>
</evidence>
<keyword evidence="8" id="KW-1185">Reference proteome</keyword>
<keyword evidence="4 5" id="KW-0472">Membrane</keyword>
<feature type="transmembrane region" description="Helical" evidence="5">
    <location>
        <begin position="6"/>
        <end position="24"/>
    </location>
</feature>
<feature type="transmembrane region" description="Helical" evidence="5">
    <location>
        <begin position="71"/>
        <end position="89"/>
    </location>
</feature>
<dbReference type="Pfam" id="PF07291">
    <property type="entry name" value="MauE"/>
    <property type="match status" value="1"/>
</dbReference>
<evidence type="ECO:0000256" key="5">
    <source>
        <dbReference type="SAM" id="Phobius"/>
    </source>
</evidence>